<feature type="repeat" description="TPR" evidence="1">
    <location>
        <begin position="380"/>
        <end position="413"/>
    </location>
</feature>
<sequence length="531" mass="57411">MTPVLVALEAFHVLRPLWLGALVPIAALWWMVRARRAHRAAPRDGLAPHLRDALTVGSDGQRRVMPIDMVCVALALLAFGASGPTWSRQPDPFVAQSAPLVAALKVTPSMTADDIAPSRLERGKQKIRDLLELRAGARTALIAYAGTAHVAVPMTEDPGVMLPYLAGLDPAVMPEEGDRPGLALDSAQALLSRETGPGAVLFVTDGLDPDDVPALSAANVIILSLLPEGQGDRGLEAVSDVPVIAVTADGADVAQIDRLLDAAQARALLDDDRQPWLDRGPWLALPAALLMLLWFRRGWTMRWVLMVAAFLLTQPASQARADGIADWFFTPDQRGRLAFDRGDFRVASEAFSDPLWRGYALYRDGQYADAAEVLSRVETAQAAFIQGMAYLRSRSYRDGVRAFETALLRDPDYPNAAENLETARAIVAYVEEAQEQSDTGEDRGIGADDVVFDNESGKGEETVISVPEDGADALLSADQWMTTVDTRTGDFLKSRFALEQNRPAPSAEADAPDGDEPREDSSQSQAPELAE</sequence>
<dbReference type="Gene3D" id="1.25.40.10">
    <property type="entry name" value="Tetratricopeptide repeat domain"/>
    <property type="match status" value="1"/>
</dbReference>
<evidence type="ECO:0000256" key="1">
    <source>
        <dbReference type="PROSITE-ProRule" id="PRU00339"/>
    </source>
</evidence>
<dbReference type="InterPro" id="IPR002035">
    <property type="entry name" value="VWF_A"/>
</dbReference>
<dbReference type="RefSeq" id="WP_133341626.1">
    <property type="nucleotide sequence ID" value="NZ_SMZO01000006.1"/>
</dbReference>
<dbReference type="AlphaFoldDB" id="A0A4R6B348"/>
<protein>
    <submittedName>
        <fullName evidence="5">VWA domain-containing protein</fullName>
    </submittedName>
</protein>
<dbReference type="PANTHER" id="PTHR22550:SF14">
    <property type="entry name" value="VWFA DOMAIN-CONTAINING PROTEIN"/>
    <property type="match status" value="1"/>
</dbReference>
<feature type="region of interest" description="Disordered" evidence="2">
    <location>
        <begin position="494"/>
        <end position="531"/>
    </location>
</feature>
<gene>
    <name evidence="5" type="ORF">E2L05_04140</name>
</gene>
<evidence type="ECO:0000313" key="6">
    <source>
        <dbReference type="Proteomes" id="UP000294562"/>
    </source>
</evidence>
<feature type="compositionally biased region" description="Polar residues" evidence="2">
    <location>
        <begin position="522"/>
        <end position="531"/>
    </location>
</feature>
<dbReference type="SUPFAM" id="SSF53300">
    <property type="entry name" value="vWA-like"/>
    <property type="match status" value="1"/>
</dbReference>
<evidence type="ECO:0000256" key="2">
    <source>
        <dbReference type="SAM" id="MobiDB-lite"/>
    </source>
</evidence>
<keyword evidence="1" id="KW-0802">TPR repeat</keyword>
<dbReference type="InterPro" id="IPR019734">
    <property type="entry name" value="TPR_rpt"/>
</dbReference>
<feature type="transmembrane region" description="Helical" evidence="3">
    <location>
        <begin position="12"/>
        <end position="32"/>
    </location>
</feature>
<comment type="caution">
    <text evidence="5">The sequence shown here is derived from an EMBL/GenBank/DDBJ whole genome shotgun (WGS) entry which is preliminary data.</text>
</comment>
<keyword evidence="3" id="KW-0472">Membrane</keyword>
<dbReference type="EMBL" id="SMZO01000006">
    <property type="protein sequence ID" value="TDL90712.1"/>
    <property type="molecule type" value="Genomic_DNA"/>
</dbReference>
<reference evidence="5 6" key="1">
    <citation type="submission" date="2019-03" db="EMBL/GenBank/DDBJ databases">
        <title>Rhodobacteraceae bacterium SM1902, a new member of the family Rhodobacteraceae isolated from Yantai.</title>
        <authorList>
            <person name="Sun Y."/>
        </authorList>
    </citation>
    <scope>NUCLEOTIDE SEQUENCE [LARGE SCALE GENOMIC DNA]</scope>
    <source>
        <strain evidence="5 6">SM1902</strain>
    </source>
</reference>
<evidence type="ECO:0000256" key="3">
    <source>
        <dbReference type="SAM" id="Phobius"/>
    </source>
</evidence>
<organism evidence="5 6">
    <name type="scientific">Meridianimarinicoccus aquatilis</name>
    <dbReference type="NCBI Taxonomy" id="2552766"/>
    <lineage>
        <taxon>Bacteria</taxon>
        <taxon>Pseudomonadati</taxon>
        <taxon>Pseudomonadota</taxon>
        <taxon>Alphaproteobacteria</taxon>
        <taxon>Rhodobacterales</taxon>
        <taxon>Paracoccaceae</taxon>
        <taxon>Meridianimarinicoccus</taxon>
    </lineage>
</organism>
<dbReference type="SUPFAM" id="SSF48452">
    <property type="entry name" value="TPR-like"/>
    <property type="match status" value="1"/>
</dbReference>
<accession>A0A4R6B348</accession>
<keyword evidence="6" id="KW-1185">Reference proteome</keyword>
<keyword evidence="3" id="KW-1133">Transmembrane helix</keyword>
<dbReference type="InterPro" id="IPR036465">
    <property type="entry name" value="vWFA_dom_sf"/>
</dbReference>
<feature type="transmembrane region" description="Helical" evidence="3">
    <location>
        <begin position="67"/>
        <end position="86"/>
    </location>
</feature>
<proteinExistence type="predicted"/>
<evidence type="ECO:0000313" key="5">
    <source>
        <dbReference type="EMBL" id="TDL90712.1"/>
    </source>
</evidence>
<dbReference type="Gene3D" id="3.40.50.410">
    <property type="entry name" value="von Willebrand factor, type A domain"/>
    <property type="match status" value="1"/>
</dbReference>
<dbReference type="PROSITE" id="PS50005">
    <property type="entry name" value="TPR"/>
    <property type="match status" value="1"/>
</dbReference>
<dbReference type="OrthoDB" id="9807628at2"/>
<feature type="region of interest" description="Disordered" evidence="2">
    <location>
        <begin position="434"/>
        <end position="462"/>
    </location>
</feature>
<dbReference type="Pfam" id="PF13519">
    <property type="entry name" value="VWA_2"/>
    <property type="match status" value="1"/>
</dbReference>
<dbReference type="PANTHER" id="PTHR22550">
    <property type="entry name" value="SPORE GERMINATION PROTEIN"/>
    <property type="match status" value="1"/>
</dbReference>
<keyword evidence="3" id="KW-0812">Transmembrane</keyword>
<evidence type="ECO:0000259" key="4">
    <source>
        <dbReference type="Pfam" id="PF13519"/>
    </source>
</evidence>
<name>A0A4R6B348_9RHOB</name>
<dbReference type="Proteomes" id="UP000294562">
    <property type="component" value="Unassembled WGS sequence"/>
</dbReference>
<feature type="domain" description="VWFA" evidence="4">
    <location>
        <begin position="104"/>
        <end position="206"/>
    </location>
</feature>
<dbReference type="InterPro" id="IPR011990">
    <property type="entry name" value="TPR-like_helical_dom_sf"/>
</dbReference>
<dbReference type="InterPro" id="IPR050768">
    <property type="entry name" value="UPF0353/GerABKA_families"/>
</dbReference>